<gene>
    <name evidence="10" type="primary">rsgA</name>
    <name evidence="13" type="ORF">SAMN03080606_01343</name>
</gene>
<dbReference type="RefSeq" id="WP_091541416.1">
    <property type="nucleotide sequence ID" value="NZ_FMUS01000006.1"/>
</dbReference>
<comment type="cofactor">
    <cofactor evidence="10">
        <name>Zn(2+)</name>
        <dbReference type="ChEBI" id="CHEBI:29105"/>
    </cofactor>
    <text evidence="10">Binds 1 zinc ion per subunit.</text>
</comment>
<evidence type="ECO:0000256" key="9">
    <source>
        <dbReference type="ARBA" id="ARBA00023134"/>
    </source>
</evidence>
<dbReference type="InterPro" id="IPR004881">
    <property type="entry name" value="Ribosome_biogen_GTPase_RsgA"/>
</dbReference>
<evidence type="ECO:0000256" key="6">
    <source>
        <dbReference type="ARBA" id="ARBA00022801"/>
    </source>
</evidence>
<dbReference type="HAMAP" id="MF_01820">
    <property type="entry name" value="GTPase_RsgA"/>
    <property type="match status" value="1"/>
</dbReference>
<dbReference type="EMBL" id="FMUS01000006">
    <property type="protein sequence ID" value="SCY34246.1"/>
    <property type="molecule type" value="Genomic_DNA"/>
</dbReference>
<dbReference type="STRING" id="1120976.SAMN03080606_01343"/>
<dbReference type="EC" id="3.6.1.-" evidence="10"/>
<evidence type="ECO:0000256" key="2">
    <source>
        <dbReference type="ARBA" id="ARBA00022517"/>
    </source>
</evidence>
<keyword evidence="7 10" id="KW-0862">Zinc</keyword>
<proteinExistence type="inferred from homology"/>
<evidence type="ECO:0000313" key="14">
    <source>
        <dbReference type="Proteomes" id="UP000198636"/>
    </source>
</evidence>
<keyword evidence="1 10" id="KW-0963">Cytoplasm</keyword>
<dbReference type="InterPro" id="IPR030378">
    <property type="entry name" value="G_CP_dom"/>
</dbReference>
<dbReference type="InterPro" id="IPR010914">
    <property type="entry name" value="RsgA_GTPase_dom"/>
</dbReference>
<name>A0A1G5F4P0_9FIRM</name>
<keyword evidence="8 10" id="KW-0694">RNA-binding</keyword>
<evidence type="ECO:0000256" key="3">
    <source>
        <dbReference type="ARBA" id="ARBA00022723"/>
    </source>
</evidence>
<feature type="domain" description="CP-type G" evidence="12">
    <location>
        <begin position="101"/>
        <end position="259"/>
    </location>
</feature>
<keyword evidence="4 10" id="KW-0699">rRNA-binding</keyword>
<dbReference type="NCBIfam" id="TIGR00157">
    <property type="entry name" value="ribosome small subunit-dependent GTPase A"/>
    <property type="match status" value="1"/>
</dbReference>
<dbReference type="Gene3D" id="3.40.50.300">
    <property type="entry name" value="P-loop containing nucleotide triphosphate hydrolases"/>
    <property type="match status" value="1"/>
</dbReference>
<evidence type="ECO:0000256" key="7">
    <source>
        <dbReference type="ARBA" id="ARBA00022833"/>
    </source>
</evidence>
<dbReference type="GO" id="GO:0005525">
    <property type="term" value="F:GTP binding"/>
    <property type="evidence" value="ECO:0007669"/>
    <property type="project" value="UniProtKB-UniRule"/>
</dbReference>
<keyword evidence="6 10" id="KW-0378">Hydrolase</keyword>
<dbReference type="OrthoDB" id="9809485at2"/>
<evidence type="ECO:0000256" key="1">
    <source>
        <dbReference type="ARBA" id="ARBA00022490"/>
    </source>
</evidence>
<comment type="function">
    <text evidence="10">One of several proteins that assist in the late maturation steps of the functional core of the 30S ribosomal subunit. Helps release RbfA from mature subunits. May play a role in the assembly of ribosomal proteins into the subunit. Circularly permuted GTPase that catalyzes slow GTP hydrolysis, GTPase activity is stimulated by the 30S ribosomal subunit.</text>
</comment>
<feature type="binding site" evidence="10">
    <location>
        <position position="295"/>
    </location>
    <ligand>
        <name>Zn(2+)</name>
        <dbReference type="ChEBI" id="CHEBI:29105"/>
    </ligand>
</feature>
<feature type="binding site" evidence="10">
    <location>
        <position position="282"/>
    </location>
    <ligand>
        <name>Zn(2+)</name>
        <dbReference type="ChEBI" id="CHEBI:29105"/>
    </ligand>
</feature>
<dbReference type="GO" id="GO:0019843">
    <property type="term" value="F:rRNA binding"/>
    <property type="evidence" value="ECO:0007669"/>
    <property type="project" value="UniProtKB-KW"/>
</dbReference>
<organism evidence="13 14">
    <name type="scientific">Alkaliphilus peptidifermentans DSM 18978</name>
    <dbReference type="NCBI Taxonomy" id="1120976"/>
    <lineage>
        <taxon>Bacteria</taxon>
        <taxon>Bacillati</taxon>
        <taxon>Bacillota</taxon>
        <taxon>Clostridia</taxon>
        <taxon>Peptostreptococcales</taxon>
        <taxon>Natronincolaceae</taxon>
        <taxon>Alkaliphilus</taxon>
    </lineage>
</organism>
<keyword evidence="2 10" id="KW-0690">Ribosome biogenesis</keyword>
<evidence type="ECO:0000256" key="5">
    <source>
        <dbReference type="ARBA" id="ARBA00022741"/>
    </source>
</evidence>
<protein>
    <recommendedName>
        <fullName evidence="10">Small ribosomal subunit biogenesis GTPase RsgA</fullName>
        <ecNumber evidence="10">3.6.1.-</ecNumber>
    </recommendedName>
</protein>
<evidence type="ECO:0000259" key="11">
    <source>
        <dbReference type="PROSITE" id="PS50936"/>
    </source>
</evidence>
<dbReference type="Gene3D" id="1.10.40.50">
    <property type="entry name" value="Probable gtpase engc, domain 3"/>
    <property type="match status" value="1"/>
</dbReference>
<reference evidence="13 14" key="1">
    <citation type="submission" date="2016-10" db="EMBL/GenBank/DDBJ databases">
        <authorList>
            <person name="de Groot N.N."/>
        </authorList>
    </citation>
    <scope>NUCLEOTIDE SEQUENCE [LARGE SCALE GENOMIC DNA]</scope>
    <source>
        <strain evidence="13 14">DSM 18978</strain>
    </source>
</reference>
<keyword evidence="5 10" id="KW-0547">Nucleotide-binding</keyword>
<feature type="binding site" evidence="10">
    <location>
        <begin position="201"/>
        <end position="209"/>
    </location>
    <ligand>
        <name>GTP</name>
        <dbReference type="ChEBI" id="CHEBI:37565"/>
    </ligand>
</feature>
<keyword evidence="3 10" id="KW-0479">Metal-binding</keyword>
<dbReference type="SUPFAM" id="SSF52540">
    <property type="entry name" value="P-loop containing nucleoside triphosphate hydrolases"/>
    <property type="match status" value="1"/>
</dbReference>
<dbReference type="GO" id="GO:0042274">
    <property type="term" value="P:ribosomal small subunit biogenesis"/>
    <property type="evidence" value="ECO:0007669"/>
    <property type="project" value="UniProtKB-UniRule"/>
</dbReference>
<evidence type="ECO:0000313" key="13">
    <source>
        <dbReference type="EMBL" id="SCY34246.1"/>
    </source>
</evidence>
<comment type="subcellular location">
    <subcellularLocation>
        <location evidence="10">Cytoplasm</location>
    </subcellularLocation>
</comment>
<dbReference type="InterPro" id="IPR027417">
    <property type="entry name" value="P-loop_NTPase"/>
</dbReference>
<sequence length="343" mass="38861">MNLKMLGWNDFFQEGYNNSQSEGYEMGRICVEHKHIYRIYTRIGEVIGEISGKMRFHANGMNDYPAVGDWVLINLREEEKKATINGIIPRKSKISRKVAGNETEEQILAANFDTVFIVSSLNKDFNVRRIERYLIMAWESGGSPVIILSKADLCDNIDEKIEELLPIALGVPIHIISSVDGIGMREIEQYFGMGKTVAVLGSSGVGKSTLINHLAKKEVLEVQNIREVDDRGRHTTTHRQLVILPSGGIIIDTPGMREFQLWDGDEGVNDTFEDINSLALNCKFNDCSHEAEPGCAVKTAIKDGNLLESRYKSFKKLEKELIHFEKRKNELERINNKKKGKKY</sequence>
<keyword evidence="14" id="KW-1185">Reference proteome</keyword>
<dbReference type="PROSITE" id="PS51721">
    <property type="entry name" value="G_CP"/>
    <property type="match status" value="1"/>
</dbReference>
<feature type="domain" description="EngC GTPase" evidence="11">
    <location>
        <begin position="110"/>
        <end position="257"/>
    </location>
</feature>
<feature type="binding site" evidence="10">
    <location>
        <position position="289"/>
    </location>
    <ligand>
        <name>Zn(2+)</name>
        <dbReference type="ChEBI" id="CHEBI:29105"/>
    </ligand>
</feature>
<accession>A0A1G5F4P0</accession>
<evidence type="ECO:0000256" key="4">
    <source>
        <dbReference type="ARBA" id="ARBA00022730"/>
    </source>
</evidence>
<dbReference type="GO" id="GO:0005737">
    <property type="term" value="C:cytoplasm"/>
    <property type="evidence" value="ECO:0007669"/>
    <property type="project" value="UniProtKB-SubCell"/>
</dbReference>
<evidence type="ECO:0000259" key="12">
    <source>
        <dbReference type="PROSITE" id="PS51721"/>
    </source>
</evidence>
<dbReference type="PANTHER" id="PTHR32120">
    <property type="entry name" value="SMALL RIBOSOMAL SUBUNIT BIOGENESIS GTPASE RSGA"/>
    <property type="match status" value="1"/>
</dbReference>
<dbReference type="GO" id="GO:0003924">
    <property type="term" value="F:GTPase activity"/>
    <property type="evidence" value="ECO:0007669"/>
    <property type="project" value="UniProtKB-UniRule"/>
</dbReference>
<comment type="similarity">
    <text evidence="10">Belongs to the TRAFAC class YlqF/YawG GTPase family. RsgA subfamily.</text>
</comment>
<evidence type="ECO:0000256" key="8">
    <source>
        <dbReference type="ARBA" id="ARBA00022884"/>
    </source>
</evidence>
<dbReference type="GO" id="GO:0046872">
    <property type="term" value="F:metal ion binding"/>
    <property type="evidence" value="ECO:0007669"/>
    <property type="project" value="UniProtKB-KW"/>
</dbReference>
<comment type="subunit">
    <text evidence="10">Monomer. Associates with 30S ribosomal subunit, binds 16S rRNA.</text>
</comment>
<evidence type="ECO:0000256" key="10">
    <source>
        <dbReference type="HAMAP-Rule" id="MF_01820"/>
    </source>
</evidence>
<dbReference type="Proteomes" id="UP000198636">
    <property type="component" value="Unassembled WGS sequence"/>
</dbReference>
<dbReference type="CDD" id="cd01854">
    <property type="entry name" value="YjeQ_EngC"/>
    <property type="match status" value="1"/>
</dbReference>
<feature type="binding site" evidence="10">
    <location>
        <position position="287"/>
    </location>
    <ligand>
        <name>Zn(2+)</name>
        <dbReference type="ChEBI" id="CHEBI:29105"/>
    </ligand>
</feature>
<dbReference type="PANTHER" id="PTHR32120:SF10">
    <property type="entry name" value="SMALL RIBOSOMAL SUBUNIT BIOGENESIS GTPASE RSGA"/>
    <property type="match status" value="1"/>
</dbReference>
<keyword evidence="9 10" id="KW-0342">GTP-binding</keyword>
<dbReference type="PROSITE" id="PS50936">
    <property type="entry name" value="ENGC_GTPASE"/>
    <property type="match status" value="1"/>
</dbReference>
<dbReference type="AlphaFoldDB" id="A0A1G5F4P0"/>
<dbReference type="Pfam" id="PF03193">
    <property type="entry name" value="RsgA_GTPase"/>
    <property type="match status" value="1"/>
</dbReference>
<feature type="binding site" evidence="10">
    <location>
        <begin position="149"/>
        <end position="152"/>
    </location>
    <ligand>
        <name>GTP</name>
        <dbReference type="ChEBI" id="CHEBI:37565"/>
    </ligand>
</feature>